<dbReference type="EMBL" id="JAEACU010000004">
    <property type="protein sequence ID" value="KAH7533155.1"/>
    <property type="molecule type" value="Genomic_DNA"/>
</dbReference>
<proteinExistence type="predicted"/>
<name>A0A978VJ86_ZIZJJ</name>
<organism evidence="2 3">
    <name type="scientific">Ziziphus jujuba var. spinosa</name>
    <dbReference type="NCBI Taxonomy" id="714518"/>
    <lineage>
        <taxon>Eukaryota</taxon>
        <taxon>Viridiplantae</taxon>
        <taxon>Streptophyta</taxon>
        <taxon>Embryophyta</taxon>
        <taxon>Tracheophyta</taxon>
        <taxon>Spermatophyta</taxon>
        <taxon>Magnoliopsida</taxon>
        <taxon>eudicotyledons</taxon>
        <taxon>Gunneridae</taxon>
        <taxon>Pentapetalae</taxon>
        <taxon>rosids</taxon>
        <taxon>fabids</taxon>
        <taxon>Rosales</taxon>
        <taxon>Rhamnaceae</taxon>
        <taxon>Paliureae</taxon>
        <taxon>Ziziphus</taxon>
    </lineage>
</organism>
<feature type="region of interest" description="Disordered" evidence="1">
    <location>
        <begin position="1"/>
        <end position="25"/>
    </location>
</feature>
<reference evidence="2" key="1">
    <citation type="journal article" date="2021" name="Front. Plant Sci.">
        <title>Chromosome-Scale Genome Assembly for Chinese Sour Jujube and Insights Into Its Genome Evolution and Domestication Signature.</title>
        <authorList>
            <person name="Shen L.-Y."/>
            <person name="Luo H."/>
            <person name="Wang X.-L."/>
            <person name="Wang X.-M."/>
            <person name="Qiu X.-J."/>
            <person name="Liu H."/>
            <person name="Zhou S.-S."/>
            <person name="Jia K.-H."/>
            <person name="Nie S."/>
            <person name="Bao Y.-T."/>
            <person name="Zhang R.-G."/>
            <person name="Yun Q.-Z."/>
            <person name="Chai Y.-H."/>
            <person name="Lu J.-Y."/>
            <person name="Li Y."/>
            <person name="Zhao S.-W."/>
            <person name="Mao J.-F."/>
            <person name="Jia S.-G."/>
            <person name="Mao Y.-M."/>
        </authorList>
    </citation>
    <scope>NUCLEOTIDE SEQUENCE</scope>
    <source>
        <strain evidence="2">AT0</strain>
        <tissue evidence="2">Leaf</tissue>
    </source>
</reference>
<dbReference type="AlphaFoldDB" id="A0A978VJ86"/>
<gene>
    <name evidence="2" type="ORF">FEM48_Zijuj04G0100300</name>
</gene>
<comment type="caution">
    <text evidence="2">The sequence shown here is derived from an EMBL/GenBank/DDBJ whole genome shotgun (WGS) entry which is preliminary data.</text>
</comment>
<accession>A0A978VJ86</accession>
<dbReference type="Proteomes" id="UP000813462">
    <property type="component" value="Unassembled WGS sequence"/>
</dbReference>
<protein>
    <submittedName>
        <fullName evidence="2">Uncharacterized protein</fullName>
    </submittedName>
</protein>
<feature type="region of interest" description="Disordered" evidence="1">
    <location>
        <begin position="217"/>
        <end position="271"/>
    </location>
</feature>
<feature type="compositionally biased region" description="Basic and acidic residues" evidence="1">
    <location>
        <begin position="334"/>
        <end position="355"/>
    </location>
</feature>
<sequence>MGGGQVCPVDQFIPNEGDKSDPSGDWVTFVPPSSLRSISGRPLRSIVDLASPSPSKHRRSRITIPFEASGRRKKLDFGGKLPFEAFLAGEFIFCCILPLFHRSAIITWKQQYSSKDYAEVGMLTILSSSIAETSRRGWRVDNFKQQYSRNITQRYTTINFNHIYDKNLPNNSNPNNASNPIKTSSSSSSSLASLSYSAISAPNNKPHGRMLVLTRPTHKPISIPPPLSPQPQSQSSHQPQQNKVPDQDRSEQGSDTISLRPLGRTGVGSPILSSALGQEKEKHKEHSLLVVSAKTDKFVPPHLRPGFVGREERPGPEVIRTREAGQKHIVSPGRYDDLDRPKSGGGYERMKRAGESDLGIAGRPRSSGNRPSSSGW</sequence>
<feature type="compositionally biased region" description="Low complexity" evidence="1">
    <location>
        <begin position="230"/>
        <end position="241"/>
    </location>
</feature>
<feature type="region of interest" description="Disordered" evidence="1">
    <location>
        <begin position="301"/>
        <end position="376"/>
    </location>
</feature>
<evidence type="ECO:0000313" key="2">
    <source>
        <dbReference type="EMBL" id="KAH7533155.1"/>
    </source>
</evidence>
<feature type="compositionally biased region" description="Low complexity" evidence="1">
    <location>
        <begin position="362"/>
        <end position="376"/>
    </location>
</feature>
<evidence type="ECO:0000256" key="1">
    <source>
        <dbReference type="SAM" id="MobiDB-lite"/>
    </source>
</evidence>
<feature type="compositionally biased region" description="Basic and acidic residues" evidence="1">
    <location>
        <begin position="309"/>
        <end position="326"/>
    </location>
</feature>
<evidence type="ECO:0000313" key="3">
    <source>
        <dbReference type="Proteomes" id="UP000813462"/>
    </source>
</evidence>
<feature type="region of interest" description="Disordered" evidence="1">
    <location>
        <begin position="166"/>
        <end position="186"/>
    </location>
</feature>
<feature type="compositionally biased region" description="Low complexity" evidence="1">
    <location>
        <begin position="167"/>
        <end position="186"/>
    </location>
</feature>